<evidence type="ECO:0000259" key="12">
    <source>
        <dbReference type="Pfam" id="PF07715"/>
    </source>
</evidence>
<keyword evidence="6 8" id="KW-0472">Membrane</keyword>
<evidence type="ECO:0000256" key="8">
    <source>
        <dbReference type="PROSITE-ProRule" id="PRU01360"/>
    </source>
</evidence>
<dbReference type="InterPro" id="IPR012910">
    <property type="entry name" value="Plug_dom"/>
</dbReference>
<keyword evidence="13" id="KW-0675">Receptor</keyword>
<evidence type="ECO:0000256" key="3">
    <source>
        <dbReference type="ARBA" id="ARBA00022452"/>
    </source>
</evidence>
<dbReference type="CDD" id="cd01347">
    <property type="entry name" value="ligand_gated_channel"/>
    <property type="match status" value="1"/>
</dbReference>
<evidence type="ECO:0000256" key="6">
    <source>
        <dbReference type="ARBA" id="ARBA00023136"/>
    </source>
</evidence>
<keyword evidence="10" id="KW-0732">Signal</keyword>
<dbReference type="SUPFAM" id="SSF56935">
    <property type="entry name" value="Porins"/>
    <property type="match status" value="1"/>
</dbReference>
<dbReference type="InterPro" id="IPR000531">
    <property type="entry name" value="Beta-barrel_TonB"/>
</dbReference>
<keyword evidence="3 8" id="KW-1134">Transmembrane beta strand</keyword>
<evidence type="ECO:0000256" key="5">
    <source>
        <dbReference type="ARBA" id="ARBA00023077"/>
    </source>
</evidence>
<keyword evidence="14" id="KW-1185">Reference proteome</keyword>
<dbReference type="OrthoDB" id="9790771at2"/>
<name>A0A1G6J7W8_9GAMM</name>
<dbReference type="GO" id="GO:0015344">
    <property type="term" value="F:siderophore uptake transmembrane transporter activity"/>
    <property type="evidence" value="ECO:0007669"/>
    <property type="project" value="TreeGrafter"/>
</dbReference>
<dbReference type="Gene3D" id="2.40.170.20">
    <property type="entry name" value="TonB-dependent receptor, beta-barrel domain"/>
    <property type="match status" value="1"/>
</dbReference>
<dbReference type="STRING" id="1219383.SAMN05421733_11055"/>
<keyword evidence="4 8" id="KW-0812">Transmembrane</keyword>
<dbReference type="PROSITE" id="PS52016">
    <property type="entry name" value="TONB_DEPENDENT_REC_3"/>
    <property type="match status" value="1"/>
</dbReference>
<evidence type="ECO:0000256" key="4">
    <source>
        <dbReference type="ARBA" id="ARBA00022692"/>
    </source>
</evidence>
<organism evidence="13 14">
    <name type="scientific">Acinetobacter boissieri</name>
    <dbReference type="NCBI Taxonomy" id="1219383"/>
    <lineage>
        <taxon>Bacteria</taxon>
        <taxon>Pseudomonadati</taxon>
        <taxon>Pseudomonadota</taxon>
        <taxon>Gammaproteobacteria</taxon>
        <taxon>Moraxellales</taxon>
        <taxon>Moraxellaceae</taxon>
        <taxon>Acinetobacter</taxon>
    </lineage>
</organism>
<feature type="signal peptide" evidence="10">
    <location>
        <begin position="1"/>
        <end position="28"/>
    </location>
</feature>
<evidence type="ECO:0000256" key="10">
    <source>
        <dbReference type="SAM" id="SignalP"/>
    </source>
</evidence>
<evidence type="ECO:0000256" key="1">
    <source>
        <dbReference type="ARBA" id="ARBA00004571"/>
    </source>
</evidence>
<dbReference type="PANTHER" id="PTHR32552">
    <property type="entry name" value="FERRICHROME IRON RECEPTOR-RELATED"/>
    <property type="match status" value="1"/>
</dbReference>
<reference evidence="14" key="1">
    <citation type="submission" date="2016-09" db="EMBL/GenBank/DDBJ databases">
        <authorList>
            <person name="Varghese N."/>
            <person name="Submissions S."/>
        </authorList>
    </citation>
    <scope>NUCLEOTIDE SEQUENCE [LARGE SCALE GENOMIC DNA]</scope>
    <source>
        <strain evidence="14">ANC 4422</strain>
    </source>
</reference>
<keyword evidence="5 9" id="KW-0798">TonB box</keyword>
<evidence type="ECO:0000256" key="2">
    <source>
        <dbReference type="ARBA" id="ARBA00022448"/>
    </source>
</evidence>
<evidence type="ECO:0000313" key="13">
    <source>
        <dbReference type="EMBL" id="SDC14801.1"/>
    </source>
</evidence>
<comment type="similarity">
    <text evidence="8 9">Belongs to the TonB-dependent receptor family.</text>
</comment>
<dbReference type="InterPro" id="IPR037066">
    <property type="entry name" value="Plug_dom_sf"/>
</dbReference>
<dbReference type="InterPro" id="IPR036942">
    <property type="entry name" value="Beta-barrel_TonB_sf"/>
</dbReference>
<dbReference type="Gene3D" id="2.170.130.10">
    <property type="entry name" value="TonB-dependent receptor, plug domain"/>
    <property type="match status" value="1"/>
</dbReference>
<dbReference type="PANTHER" id="PTHR32552:SF83">
    <property type="entry name" value="BLR3904 PROTEIN"/>
    <property type="match status" value="1"/>
</dbReference>
<dbReference type="EMBL" id="FMYL01000010">
    <property type="protein sequence ID" value="SDC14801.1"/>
    <property type="molecule type" value="Genomic_DNA"/>
</dbReference>
<keyword evidence="7 8" id="KW-0998">Cell outer membrane</keyword>
<evidence type="ECO:0000256" key="7">
    <source>
        <dbReference type="ARBA" id="ARBA00023237"/>
    </source>
</evidence>
<dbReference type="Proteomes" id="UP000242501">
    <property type="component" value="Unassembled WGS sequence"/>
</dbReference>
<feature type="domain" description="TonB-dependent receptor-like beta-barrel" evidence="11">
    <location>
        <begin position="237"/>
        <end position="726"/>
    </location>
</feature>
<evidence type="ECO:0000256" key="9">
    <source>
        <dbReference type="RuleBase" id="RU003357"/>
    </source>
</evidence>
<protein>
    <submittedName>
        <fullName evidence="13">Catecholate siderophore receptor</fullName>
    </submittedName>
</protein>
<accession>A0A1G6J7W8</accession>
<feature type="domain" description="TonB-dependent receptor plug" evidence="12">
    <location>
        <begin position="65"/>
        <end position="163"/>
    </location>
</feature>
<gene>
    <name evidence="13" type="ORF">SAMN05421733_11055</name>
</gene>
<dbReference type="InterPro" id="IPR039426">
    <property type="entry name" value="TonB-dep_rcpt-like"/>
</dbReference>
<dbReference type="RefSeq" id="WP_092749432.1">
    <property type="nucleotide sequence ID" value="NZ_FMYL01000010.1"/>
</dbReference>
<sequence length="764" mass="84310">MPSQKTKPNTHVAKTVALAIALPNLAFAASTESVQHLPSIQSNANTETSFYAKESSSSKRIQPLLNTAKTTQVLTEQTLKEQNLLSLQDALATTPGISFSAGEAGGTLGDRINLRGYDAKNNITTDGIRDTAIITRTDLFNYDAVEVNKGSNSVENGAGQVSGGVNLVTKMPKNKNEHLVSVGLGTDDYTRFTGDFNQIIQDDIAVRLNVMAHRNTYPGRSEDLKRWGIAPAITFGMGENTQFTLAYMYQKDSNDPLYGVPYFNGRGVNGLSPSTYYGFKNLDQIHIKNSNGLFKVDSQLSDNIQLHSVTRLSNISQSGITSSPRGIFCSLEGLTPVAKTNANQTGYTSCNQRGRYIPDAQRFGFVNNITAKQFANDTNLRLTFQNEHIKNTLVTGIGFSQEDYTRLLGGLLFNSNGTRITLPSTDLYNPNNYWGGATNFRASEYASGSMNSYYGYIFNNTEFGQHWLLDLGIRFDRTESQYTSQSYSATTQQITATSPASQNANLFSYSVGLTYKPIEAVSIYTSYANSQKPTMDAANNPCIATAVGNTCNTKPESAMNYELGIKWEINPNLLFTMAGFRTESNKVRIQGADNSNTVLDGKNYINGVEAGLFGQITPQWDITTTFAWMEGKYKQTTVGNVPDYQKGNHVMLVPTYSGRIWTTYSFNDQWQAGYGLTYQGKMYTSTQTAQNNRFPQIQSEDYFTHDASITYKFNNNLNVQLIGRNLADKTHYTNLRAGTSQHNSSGFALPGAGRQTVLNINYNF</sequence>
<dbReference type="AlphaFoldDB" id="A0A1G6J7W8"/>
<dbReference type="GO" id="GO:0009279">
    <property type="term" value="C:cell outer membrane"/>
    <property type="evidence" value="ECO:0007669"/>
    <property type="project" value="UniProtKB-SubCell"/>
</dbReference>
<dbReference type="Pfam" id="PF00593">
    <property type="entry name" value="TonB_dep_Rec_b-barrel"/>
    <property type="match status" value="1"/>
</dbReference>
<keyword evidence="2 8" id="KW-0813">Transport</keyword>
<comment type="subcellular location">
    <subcellularLocation>
        <location evidence="1 8">Cell outer membrane</location>
        <topology evidence="1 8">Multi-pass membrane protein</topology>
    </subcellularLocation>
</comment>
<evidence type="ECO:0000313" key="14">
    <source>
        <dbReference type="Proteomes" id="UP000242501"/>
    </source>
</evidence>
<evidence type="ECO:0000259" key="11">
    <source>
        <dbReference type="Pfam" id="PF00593"/>
    </source>
</evidence>
<proteinExistence type="inferred from homology"/>
<dbReference type="Pfam" id="PF07715">
    <property type="entry name" value="Plug"/>
    <property type="match status" value="1"/>
</dbReference>
<feature type="chain" id="PRO_5017401441" evidence="10">
    <location>
        <begin position="29"/>
        <end position="764"/>
    </location>
</feature>